<evidence type="ECO:0000256" key="3">
    <source>
        <dbReference type="ARBA" id="ARBA00022741"/>
    </source>
</evidence>
<dbReference type="OrthoDB" id="9807434at2"/>
<evidence type="ECO:0000256" key="1">
    <source>
        <dbReference type="ARBA" id="ARBA00009427"/>
    </source>
</evidence>
<name>A0A1G6ED39_9BACT</name>
<keyword evidence="8" id="KW-0963">Cytoplasm</keyword>
<dbReference type="RefSeq" id="WP_092123047.1">
    <property type="nucleotide sequence ID" value="NZ_FMXO01000017.1"/>
</dbReference>
<keyword evidence="5 8" id="KW-0067">ATP-binding</keyword>
<evidence type="ECO:0000256" key="8">
    <source>
        <dbReference type="HAMAP-Rule" id="MF_00238"/>
    </source>
</evidence>
<organism evidence="10 11">
    <name type="scientific">Desulfonatronum thiosulfatophilum</name>
    <dbReference type="NCBI Taxonomy" id="617002"/>
    <lineage>
        <taxon>Bacteria</taxon>
        <taxon>Pseudomonadati</taxon>
        <taxon>Thermodesulfobacteriota</taxon>
        <taxon>Desulfovibrionia</taxon>
        <taxon>Desulfovibrionales</taxon>
        <taxon>Desulfonatronaceae</taxon>
        <taxon>Desulfonatronum</taxon>
    </lineage>
</organism>
<dbReference type="STRING" id="617002.SAMN05660653_02756"/>
<protein>
    <recommendedName>
        <fullName evidence="8">Cytidylate kinase</fullName>
        <shortName evidence="8">CK</shortName>
        <ecNumber evidence="8">2.7.4.25</ecNumber>
    </recommendedName>
    <alternativeName>
        <fullName evidence="8">Cytidine monophosphate kinase</fullName>
        <shortName evidence="8">CMP kinase</shortName>
    </alternativeName>
</protein>
<gene>
    <name evidence="8" type="primary">cmk</name>
    <name evidence="10" type="ORF">SAMN05660653_02756</name>
</gene>
<keyword evidence="4 8" id="KW-0418">Kinase</keyword>
<comment type="catalytic activity">
    <reaction evidence="7 8">
        <text>CMP + ATP = CDP + ADP</text>
        <dbReference type="Rhea" id="RHEA:11600"/>
        <dbReference type="ChEBI" id="CHEBI:30616"/>
        <dbReference type="ChEBI" id="CHEBI:58069"/>
        <dbReference type="ChEBI" id="CHEBI:60377"/>
        <dbReference type="ChEBI" id="CHEBI:456216"/>
        <dbReference type="EC" id="2.7.4.25"/>
    </reaction>
</comment>
<comment type="subcellular location">
    <subcellularLocation>
        <location evidence="8">Cytoplasm</location>
    </subcellularLocation>
</comment>
<dbReference type="HAMAP" id="MF_00238">
    <property type="entry name" value="Cytidyl_kinase_type1"/>
    <property type="match status" value="1"/>
</dbReference>
<comment type="catalytic activity">
    <reaction evidence="6 8">
        <text>dCMP + ATP = dCDP + ADP</text>
        <dbReference type="Rhea" id="RHEA:25094"/>
        <dbReference type="ChEBI" id="CHEBI:30616"/>
        <dbReference type="ChEBI" id="CHEBI:57566"/>
        <dbReference type="ChEBI" id="CHEBI:58593"/>
        <dbReference type="ChEBI" id="CHEBI:456216"/>
        <dbReference type="EC" id="2.7.4.25"/>
    </reaction>
</comment>
<dbReference type="Gene3D" id="3.40.50.300">
    <property type="entry name" value="P-loop containing nucleotide triphosphate hydrolases"/>
    <property type="match status" value="1"/>
</dbReference>
<feature type="binding site" evidence="8">
    <location>
        <begin position="20"/>
        <end position="28"/>
    </location>
    <ligand>
        <name>ATP</name>
        <dbReference type="ChEBI" id="CHEBI:30616"/>
    </ligand>
</feature>
<dbReference type="GO" id="GO:0036431">
    <property type="term" value="F:dCMP kinase activity"/>
    <property type="evidence" value="ECO:0007669"/>
    <property type="project" value="InterPro"/>
</dbReference>
<dbReference type="NCBIfam" id="TIGR00017">
    <property type="entry name" value="cmk"/>
    <property type="match status" value="1"/>
</dbReference>
<feature type="domain" description="Cytidylate kinase" evidence="9">
    <location>
        <begin position="16"/>
        <end position="228"/>
    </location>
</feature>
<dbReference type="InterPro" id="IPR003136">
    <property type="entry name" value="Cytidylate_kin"/>
</dbReference>
<evidence type="ECO:0000256" key="4">
    <source>
        <dbReference type="ARBA" id="ARBA00022777"/>
    </source>
</evidence>
<dbReference type="GO" id="GO:0005524">
    <property type="term" value="F:ATP binding"/>
    <property type="evidence" value="ECO:0007669"/>
    <property type="project" value="UniProtKB-UniRule"/>
</dbReference>
<dbReference type="Proteomes" id="UP000198771">
    <property type="component" value="Unassembled WGS sequence"/>
</dbReference>
<keyword evidence="2 8" id="KW-0808">Transferase</keyword>
<evidence type="ECO:0000256" key="6">
    <source>
        <dbReference type="ARBA" id="ARBA00047615"/>
    </source>
</evidence>
<dbReference type="CDD" id="cd02020">
    <property type="entry name" value="CMPK"/>
    <property type="match status" value="1"/>
</dbReference>
<keyword evidence="3 8" id="KW-0547">Nucleotide-binding</keyword>
<evidence type="ECO:0000256" key="2">
    <source>
        <dbReference type="ARBA" id="ARBA00022679"/>
    </source>
</evidence>
<dbReference type="GO" id="GO:0036430">
    <property type="term" value="F:CMP kinase activity"/>
    <property type="evidence" value="ECO:0007669"/>
    <property type="project" value="RHEA"/>
</dbReference>
<proteinExistence type="inferred from homology"/>
<evidence type="ECO:0000313" key="10">
    <source>
        <dbReference type="EMBL" id="SDB55258.1"/>
    </source>
</evidence>
<accession>A0A1G6ED39</accession>
<evidence type="ECO:0000259" key="9">
    <source>
        <dbReference type="Pfam" id="PF02224"/>
    </source>
</evidence>
<dbReference type="EC" id="2.7.4.25" evidence="8"/>
<dbReference type="GO" id="GO:0006220">
    <property type="term" value="P:pyrimidine nucleotide metabolic process"/>
    <property type="evidence" value="ECO:0007669"/>
    <property type="project" value="UniProtKB-UniRule"/>
</dbReference>
<sequence length="235" mass="25647">MAEQSREHFIDQPLIVTLDGPAGSGKTTVAKMVAARLGIAYLDTGAMFRAFALHLGPQSWTRSEADLRNGLAGLGFAVKGRGEESALLLNGEPLGAEIRQEEVGMWASNLARLDVVREILKQAQQRLGAETPLVAEGRDMGSVVFPQAKFKFFLEAAPEERARRRWLQLKEMGVEEDLDALAENLRRRDDQDRNRTIAPLKPAADAVIIDTAGLTPEAVAERIVQIVARLPAADA</sequence>
<comment type="similarity">
    <text evidence="1 8">Belongs to the cytidylate kinase family. Type 1 subfamily.</text>
</comment>
<dbReference type="EMBL" id="FMXO01000017">
    <property type="protein sequence ID" value="SDB55258.1"/>
    <property type="molecule type" value="Genomic_DNA"/>
</dbReference>
<evidence type="ECO:0000256" key="7">
    <source>
        <dbReference type="ARBA" id="ARBA00048478"/>
    </source>
</evidence>
<reference evidence="10 11" key="1">
    <citation type="submission" date="2016-10" db="EMBL/GenBank/DDBJ databases">
        <authorList>
            <person name="de Groot N.N."/>
        </authorList>
    </citation>
    <scope>NUCLEOTIDE SEQUENCE [LARGE SCALE GENOMIC DNA]</scope>
    <source>
        <strain evidence="10 11">ASO4-2</strain>
    </source>
</reference>
<dbReference type="GO" id="GO:0005737">
    <property type="term" value="C:cytoplasm"/>
    <property type="evidence" value="ECO:0007669"/>
    <property type="project" value="UniProtKB-SubCell"/>
</dbReference>
<evidence type="ECO:0000256" key="5">
    <source>
        <dbReference type="ARBA" id="ARBA00022840"/>
    </source>
</evidence>
<dbReference type="SUPFAM" id="SSF52540">
    <property type="entry name" value="P-loop containing nucleoside triphosphate hydrolases"/>
    <property type="match status" value="1"/>
</dbReference>
<evidence type="ECO:0000313" key="11">
    <source>
        <dbReference type="Proteomes" id="UP000198771"/>
    </source>
</evidence>
<dbReference type="AlphaFoldDB" id="A0A1G6ED39"/>
<dbReference type="InterPro" id="IPR011994">
    <property type="entry name" value="Cytidylate_kinase_dom"/>
</dbReference>
<keyword evidence="11" id="KW-1185">Reference proteome</keyword>
<dbReference type="InterPro" id="IPR027417">
    <property type="entry name" value="P-loop_NTPase"/>
</dbReference>
<dbReference type="Pfam" id="PF02224">
    <property type="entry name" value="Cytidylate_kin"/>
    <property type="match status" value="1"/>
</dbReference>